<comment type="caution">
    <text evidence="2">The sequence shown here is derived from an EMBL/GenBank/DDBJ whole genome shotgun (WGS) entry which is preliminary data.</text>
</comment>
<name>A0A3M0G9I9_9FLAO</name>
<evidence type="ECO:0000256" key="1">
    <source>
        <dbReference type="SAM" id="MobiDB-lite"/>
    </source>
</evidence>
<evidence type="ECO:0008006" key="4">
    <source>
        <dbReference type="Google" id="ProtNLM"/>
    </source>
</evidence>
<keyword evidence="3" id="KW-1185">Reference proteome</keyword>
<proteinExistence type="predicted"/>
<evidence type="ECO:0000313" key="3">
    <source>
        <dbReference type="Proteomes" id="UP000281985"/>
    </source>
</evidence>
<gene>
    <name evidence="2" type="ORF">EAX61_05225</name>
</gene>
<protein>
    <recommendedName>
        <fullName evidence="4">DNA primase</fullName>
    </recommendedName>
</protein>
<feature type="region of interest" description="Disordered" evidence="1">
    <location>
        <begin position="76"/>
        <end position="105"/>
    </location>
</feature>
<organism evidence="2 3">
    <name type="scientific">Dokdonia sinensis</name>
    <dbReference type="NCBI Taxonomy" id="2479847"/>
    <lineage>
        <taxon>Bacteria</taxon>
        <taxon>Pseudomonadati</taxon>
        <taxon>Bacteroidota</taxon>
        <taxon>Flavobacteriia</taxon>
        <taxon>Flavobacteriales</taxon>
        <taxon>Flavobacteriaceae</taxon>
        <taxon>Dokdonia</taxon>
    </lineage>
</organism>
<dbReference type="AlphaFoldDB" id="A0A3M0G9I9"/>
<accession>A0A3M0G9I9</accession>
<sequence length="105" mass="12073">MRQPSNLKRVIVDYAKLNDDILNLLVEKYPFGYDPADIISFKNAKGEMVDCVEVKTDDTLYLVKVSKRLVAAMEDFDADDYNDDDDEDDDNDPDFDLGDEPEEKE</sequence>
<reference evidence="2 3" key="1">
    <citation type="submission" date="2018-10" db="EMBL/GenBank/DDBJ databases">
        <title>Dokdonia luteus sp. nov., isolated from sea water.</title>
        <authorList>
            <person name="Zhou L.Y."/>
            <person name="Du Z.J."/>
        </authorList>
    </citation>
    <scope>NUCLEOTIDE SEQUENCE [LARGE SCALE GENOMIC DNA]</scope>
    <source>
        <strain evidence="2 3">SH27</strain>
    </source>
</reference>
<dbReference type="Proteomes" id="UP000281985">
    <property type="component" value="Unassembled WGS sequence"/>
</dbReference>
<dbReference type="RefSeq" id="WP_121916622.1">
    <property type="nucleotide sequence ID" value="NZ_REFV01000004.1"/>
</dbReference>
<dbReference type="OrthoDB" id="1122172at2"/>
<evidence type="ECO:0000313" key="2">
    <source>
        <dbReference type="EMBL" id="RMB60887.1"/>
    </source>
</evidence>
<dbReference type="EMBL" id="REFV01000004">
    <property type="protein sequence ID" value="RMB60887.1"/>
    <property type="molecule type" value="Genomic_DNA"/>
</dbReference>